<dbReference type="AlphaFoldDB" id="A0A8X7NKI0"/>
<reference evidence="1" key="1">
    <citation type="submission" date="2020-03" db="EMBL/GenBank/DDBJ databases">
        <title>FDA dAtabase for Regulatory Grade micrObial Sequences (FDA-ARGOS): Supporting development and validation of Infectious Disease Dx tests.</title>
        <authorList>
            <person name="Campos J."/>
            <person name="Goldberg B."/>
            <person name="Tallon L."/>
            <person name="Sadzewicz L."/>
            <person name="Vavikolanu K."/>
            <person name="Mehta A."/>
            <person name="Aluvathingal J."/>
            <person name="Nadendla S."/>
            <person name="Nandy P."/>
            <person name="Geyer C."/>
            <person name="Yan Y."/>
            <person name="Sichtig H."/>
        </authorList>
    </citation>
    <scope>NUCLEOTIDE SEQUENCE [LARGE SCALE GENOMIC DNA]</scope>
    <source>
        <strain evidence="1">FDAARGOS_652</strain>
    </source>
</reference>
<sequence length="121" mass="13730">MNLSDLPIEVFARVLPLEDHLLDLPGKTIIAWLNILPSMKSYQLLGGSGYGFALTKGYWPSPFTASDRTLDKYGQDFRSANVCVQELNPKFENRVYIKAGPYAEPKYHKKYIIFDIETVGI</sequence>
<evidence type="ECO:0000313" key="1">
    <source>
        <dbReference type="EMBL" id="KAF6052444.1"/>
    </source>
</evidence>
<accession>A0A8X7NKI0</accession>
<dbReference type="Proteomes" id="UP000590412">
    <property type="component" value="Unassembled WGS sequence"/>
</dbReference>
<evidence type="ECO:0000313" key="2">
    <source>
        <dbReference type="Proteomes" id="UP000590412"/>
    </source>
</evidence>
<organism evidence="1 2">
    <name type="scientific">Candida parapsilosis</name>
    <name type="common">Yeast</name>
    <dbReference type="NCBI Taxonomy" id="5480"/>
    <lineage>
        <taxon>Eukaryota</taxon>
        <taxon>Fungi</taxon>
        <taxon>Dikarya</taxon>
        <taxon>Ascomycota</taxon>
        <taxon>Saccharomycotina</taxon>
        <taxon>Pichiomycetes</taxon>
        <taxon>Debaryomycetaceae</taxon>
        <taxon>Candida/Lodderomyces clade</taxon>
        <taxon>Candida</taxon>
    </lineage>
</organism>
<name>A0A8X7NKI0_CANPA</name>
<dbReference type="EMBL" id="JABWAB010000004">
    <property type="protein sequence ID" value="KAF6052444.1"/>
    <property type="molecule type" value="Genomic_DNA"/>
</dbReference>
<gene>
    <name evidence="1" type="ORF">FOB60_002700</name>
</gene>
<proteinExistence type="predicted"/>
<comment type="caution">
    <text evidence="1">The sequence shown here is derived from an EMBL/GenBank/DDBJ whole genome shotgun (WGS) entry which is preliminary data.</text>
</comment>
<protein>
    <submittedName>
        <fullName evidence="1">Uncharacterized protein</fullName>
    </submittedName>
</protein>